<sequence length="193" mass="22069">MFSLWKYRSQRYSGGKFISIGEKIRLPDDVTMGYIIAGDLLISAPRLILISLNGLDPPWTSINNLSLSFSAPRLDQIKIKDERNVFTNLGPGLQPVETNPGNESVTVVTEHLLRKPLTVIDKFHSHLEPMKFLRQDTFHQQITFSYSRYSKDEMNVLKIDGFDHRLDPTSLPMSMNPVITWSYLSVREEDSAI</sequence>
<dbReference type="AlphaFoldDB" id="A0A7R8ZC66"/>
<comment type="subcellular location">
    <subcellularLocation>
        <location evidence="1">Membrane</location>
        <topology evidence="1">Single-pass type II membrane protein</topology>
    </subcellularLocation>
</comment>
<keyword evidence="5" id="KW-0735">Signal-anchor</keyword>
<evidence type="ECO:0000256" key="1">
    <source>
        <dbReference type="ARBA" id="ARBA00004606"/>
    </source>
</evidence>
<keyword evidence="7" id="KW-0472">Membrane</keyword>
<accession>A0A7R8ZC66</accession>
<dbReference type="GO" id="GO:0016757">
    <property type="term" value="F:glycosyltransferase activity"/>
    <property type="evidence" value="ECO:0007669"/>
    <property type="project" value="UniProtKB-KW"/>
</dbReference>
<organism evidence="9">
    <name type="scientific">Timema douglasi</name>
    <name type="common">Walking stick</name>
    <dbReference type="NCBI Taxonomy" id="61478"/>
    <lineage>
        <taxon>Eukaryota</taxon>
        <taxon>Metazoa</taxon>
        <taxon>Ecdysozoa</taxon>
        <taxon>Arthropoda</taxon>
        <taxon>Hexapoda</taxon>
        <taxon>Insecta</taxon>
        <taxon>Pterygota</taxon>
        <taxon>Neoptera</taxon>
        <taxon>Polyneoptera</taxon>
        <taxon>Phasmatodea</taxon>
        <taxon>Timematodea</taxon>
        <taxon>Timematoidea</taxon>
        <taxon>Timematidae</taxon>
        <taxon>Timema</taxon>
    </lineage>
</organism>
<dbReference type="InterPro" id="IPR003378">
    <property type="entry name" value="Fringe-like_glycosylTrfase"/>
</dbReference>
<keyword evidence="2" id="KW-0328">Glycosyltransferase</keyword>
<keyword evidence="6" id="KW-1133">Transmembrane helix</keyword>
<proteinExistence type="predicted"/>
<evidence type="ECO:0000256" key="4">
    <source>
        <dbReference type="ARBA" id="ARBA00022692"/>
    </source>
</evidence>
<feature type="domain" description="Fringe-like glycosyltransferase" evidence="8">
    <location>
        <begin position="104"/>
        <end position="169"/>
    </location>
</feature>
<feature type="domain" description="Fringe-like glycosyltransferase" evidence="8">
    <location>
        <begin position="12"/>
        <end position="43"/>
    </location>
</feature>
<reference evidence="9" key="1">
    <citation type="submission" date="2020-11" db="EMBL/GenBank/DDBJ databases">
        <authorList>
            <person name="Tran Van P."/>
        </authorList>
    </citation>
    <scope>NUCLEOTIDE SEQUENCE</scope>
</reference>
<dbReference type="Pfam" id="PF02434">
    <property type="entry name" value="Fringe"/>
    <property type="match status" value="2"/>
</dbReference>
<dbReference type="GO" id="GO:0016020">
    <property type="term" value="C:membrane"/>
    <property type="evidence" value="ECO:0007669"/>
    <property type="project" value="UniProtKB-SubCell"/>
</dbReference>
<protein>
    <recommendedName>
        <fullName evidence="8">Fringe-like glycosyltransferase domain-containing protein</fullName>
    </recommendedName>
</protein>
<evidence type="ECO:0000313" key="9">
    <source>
        <dbReference type="EMBL" id="CAD7202339.1"/>
    </source>
</evidence>
<evidence type="ECO:0000256" key="3">
    <source>
        <dbReference type="ARBA" id="ARBA00022679"/>
    </source>
</evidence>
<dbReference type="EMBL" id="OA569268">
    <property type="protein sequence ID" value="CAD7202339.1"/>
    <property type="molecule type" value="Genomic_DNA"/>
</dbReference>
<evidence type="ECO:0000256" key="7">
    <source>
        <dbReference type="ARBA" id="ARBA00023136"/>
    </source>
</evidence>
<name>A0A7R8ZC66_TIMDO</name>
<evidence type="ECO:0000256" key="6">
    <source>
        <dbReference type="ARBA" id="ARBA00022989"/>
    </source>
</evidence>
<evidence type="ECO:0000259" key="8">
    <source>
        <dbReference type="Pfam" id="PF02434"/>
    </source>
</evidence>
<dbReference type="Gene3D" id="3.90.550.50">
    <property type="match status" value="1"/>
</dbReference>
<keyword evidence="3" id="KW-0808">Transferase</keyword>
<gene>
    <name evidence="9" type="ORF">TDIB3V08_LOCUS8524</name>
</gene>
<keyword evidence="4" id="KW-0812">Transmembrane</keyword>
<evidence type="ECO:0000256" key="2">
    <source>
        <dbReference type="ARBA" id="ARBA00022676"/>
    </source>
</evidence>
<evidence type="ECO:0000256" key="5">
    <source>
        <dbReference type="ARBA" id="ARBA00022968"/>
    </source>
</evidence>